<reference evidence="2 3" key="1">
    <citation type="submission" date="2023-08" db="EMBL/GenBank/DDBJ databases">
        <title>Rhodoferax potami sp. nov. and Rhodoferax mekongensis sp. nov., isolated from the Mekong River in Thailand.</title>
        <authorList>
            <person name="Kitikhun S."/>
            <person name="Charoenyingcharoen P."/>
            <person name="Siriarchawattana P."/>
            <person name="Likhitrattanapisal S."/>
            <person name="Nilsakha T."/>
            <person name="Chanpet A."/>
            <person name="Rattanawaree P."/>
            <person name="Ingsriswang S."/>
        </authorList>
    </citation>
    <scope>NUCLEOTIDE SEQUENCE [LARGE SCALE GENOMIC DNA]</scope>
    <source>
        <strain evidence="2 3">TBRC 17307</strain>
    </source>
</reference>
<organism evidence="2 3">
    <name type="scientific">Rhodoferax mekongensis</name>
    <dbReference type="NCBI Taxonomy" id="3068341"/>
    <lineage>
        <taxon>Bacteria</taxon>
        <taxon>Pseudomonadati</taxon>
        <taxon>Pseudomonadota</taxon>
        <taxon>Betaproteobacteria</taxon>
        <taxon>Burkholderiales</taxon>
        <taxon>Comamonadaceae</taxon>
        <taxon>Rhodoferax</taxon>
    </lineage>
</organism>
<evidence type="ECO:0000313" key="3">
    <source>
        <dbReference type="Proteomes" id="UP001302257"/>
    </source>
</evidence>
<evidence type="ECO:0000313" key="2">
    <source>
        <dbReference type="EMBL" id="WNO03961.1"/>
    </source>
</evidence>
<feature type="region of interest" description="Disordered" evidence="1">
    <location>
        <begin position="1"/>
        <end position="60"/>
    </location>
</feature>
<gene>
    <name evidence="2" type="ORF">RAN89_13705</name>
</gene>
<feature type="compositionally biased region" description="Basic and acidic residues" evidence="1">
    <location>
        <begin position="40"/>
        <end position="59"/>
    </location>
</feature>
<name>A0ABZ0AXQ2_9BURK</name>
<evidence type="ECO:0000256" key="1">
    <source>
        <dbReference type="SAM" id="MobiDB-lite"/>
    </source>
</evidence>
<dbReference type="RefSeq" id="WP_313866832.1">
    <property type="nucleotide sequence ID" value="NZ_CP132507.1"/>
</dbReference>
<sequence>MKWSDKRLEGKGYHSEVETSFQGNSHTLELERPDNGSAHRGLEERMPNETRQSNCDRSKQTRQVNANTFAYIQQFSSTESWCIN</sequence>
<dbReference type="EMBL" id="CP132507">
    <property type="protein sequence ID" value="WNO03961.1"/>
    <property type="molecule type" value="Genomic_DNA"/>
</dbReference>
<keyword evidence="3" id="KW-1185">Reference proteome</keyword>
<proteinExistence type="predicted"/>
<feature type="compositionally biased region" description="Polar residues" evidence="1">
    <location>
        <begin position="18"/>
        <end position="27"/>
    </location>
</feature>
<dbReference type="Proteomes" id="UP001302257">
    <property type="component" value="Chromosome"/>
</dbReference>
<protein>
    <submittedName>
        <fullName evidence="2">Uncharacterized protein</fullName>
    </submittedName>
</protein>
<accession>A0ABZ0AXQ2</accession>
<feature type="compositionally biased region" description="Basic and acidic residues" evidence="1">
    <location>
        <begin position="1"/>
        <end position="17"/>
    </location>
</feature>